<feature type="compositionally biased region" description="Low complexity" evidence="2">
    <location>
        <begin position="1117"/>
        <end position="1134"/>
    </location>
</feature>
<evidence type="ECO:0000313" key="7">
    <source>
        <dbReference type="Proteomes" id="UP000030106"/>
    </source>
</evidence>
<dbReference type="Gene3D" id="3.60.21.60">
    <property type="match status" value="2"/>
</dbReference>
<feature type="compositionally biased region" description="Basic and acidic residues" evidence="2">
    <location>
        <begin position="606"/>
        <end position="615"/>
    </location>
</feature>
<feature type="region of interest" description="Disordered" evidence="2">
    <location>
        <begin position="728"/>
        <end position="790"/>
    </location>
</feature>
<dbReference type="InterPro" id="IPR007185">
    <property type="entry name" value="DNA_pol_a/d/e_bsu"/>
</dbReference>
<evidence type="ECO:0000259" key="4">
    <source>
        <dbReference type="Pfam" id="PF22062"/>
    </source>
</evidence>
<evidence type="ECO:0000259" key="5">
    <source>
        <dbReference type="Pfam" id="PF25823"/>
    </source>
</evidence>
<dbReference type="EMBL" id="ANFO01000353">
    <property type="protein sequence ID" value="KGQ10169.1"/>
    <property type="molecule type" value="Genomic_DNA"/>
</dbReference>
<dbReference type="GO" id="GO:0003677">
    <property type="term" value="F:DNA binding"/>
    <property type="evidence" value="ECO:0007669"/>
    <property type="project" value="InterPro"/>
</dbReference>
<dbReference type="InterPro" id="IPR013088">
    <property type="entry name" value="Znf_NHR/GATA"/>
</dbReference>
<dbReference type="PANTHER" id="PTHR39147:SF1">
    <property type="entry name" value="PROTEIN SPT21"/>
    <property type="match status" value="1"/>
</dbReference>
<feature type="domain" description="DNA polymerase alpha/delta/epsilon subunit B" evidence="3">
    <location>
        <begin position="1666"/>
        <end position="1907"/>
    </location>
</feature>
<feature type="region of interest" description="Disordered" evidence="2">
    <location>
        <begin position="1"/>
        <end position="30"/>
    </location>
</feature>
<sequence>MASPLPASAMGSGWNGNAHPQQMPLSEPDSNGVQVRPMGLKVHYTFDKESKINCLARYPHTVQVQTIALDEATTIGVVDLRVCIQAVSECSPELAGQDCDYTIYAVDYSEPDTPVVGQGMLSWALDSLVRGDMPGQQPKLVTGRVTRNLFAVFSGGNKETLEVRLRLSGSAKPQWQTDSFDLAMTPAGAAEWNSFIQSNPQLGQPHHVSRVASPAMSQGPPATMQNSANDVQRIAPIPVDPNTVPDNQGGSSRPSSRASNRAPRKRKPTGRPRGRPRKNPVEGNTSGYEDCTEGEEGPAKKRAKSTKVDKPNPFAGGSESLRVAASTSGSLRSFRPVATNSEAAVGSHLQEVPRAPTPVPNAPVFPGRVSKIRRESTLGQNSLSYTTSAESDARTPFSPQDDDRSPESLAPTPAFSEDSPPDIGSSPPVQRATPFLRSSPPPSSPVLPPMPRSRMPHDTSFMSDNMDICGEESLPPPRQELHTVKAPPRARKGKVETKSARSVPVQVYQIQDGPQGQDLVHIRSYNTPYPDTSQQQGPRIQKQPAQHTQPELPPLKQSAPQQSTLSVPIKKDSALSPPGMAPTPPPTTDAAEKPPTPLPDLPETPVEAKEIRRIAPEPVAQPTANDRRRPSSQPPASTTPVFKPKKPLARSNSTGPLMLPKIPASEPAGPSVLPQAMVADNEQAMVTGENQALVTDKDQAMVTGENQALVTDKEQAMDPDYEIAQFQLPNSGRGNSIGAMDMVPASDPPAPAARPSKMGQHEAVLPPSEPIQPQPSSPGNRSNKNSVKKHAIKQRLEDAIMNGTMPPFCSNCGAIETPTWRKIWVQDREGVPEYAEYSEKPGRITAIEILQRDENANPIQHRVIKKGLGPMDDKASWQELLLCNPCGIWLTKCKTHRPRERWDKDASRLGLERRRKGAGRSKKSRAKADGVPNPTSEAYLHTDAMGPPEPSSPKYGPSGISTAAIEGLIAATQGDSFATDDCAMETQSIPGSTHSAASGDGTAKSPIDVELDQAMGTTKRLLFPSPTKPGTPKVLATVDVNIVTTDDMCRQNKGIGSEKENMPVMTQEGLVECDDPEALFRSPLIARPSTPQNAKASVAAEPFKTPTRATPSHRPVTRSVSRSLRTVRSVSSPSQLARMQATPTKTPHSIRSGQASQAGLARRRSPRNHQNDFDPFDTPISRSINQLLSEPNHFSLDSELDLGHLSALESSHDALLDFGNLLSTDGIMPSSPPRNGSVSFDYDASWASWSMEAPNHGENDISLAGDKTTDRLRQYSAARVPKIRTNHVKYFSSSSSMEADIAAELQSMMRLHSISAEDLFYKWESYCIKMDLDASDALTLAHVRNLKQNMLDALAKSAAAADVGSAVKPKAERKIAGTPRGGGGGGGDMYGMLDGLMPSTPASSGKRLNRGAAPTPGTSAGGSTLRRRMEMSKISSSPAGGMGEQLAEMHGTAPASSFNDRPNPGEVVEVLNGQLASASPPSAPYPEPRVKLTAASDQKKMGYKPLAMKLSEASEILDDRIDDLAALVQRHHSLDDAALGNAARQGTTDIVAVGRVASDSPEGRLNAASLVLETSRRTGMGFRVPLRMDAIPAWSVFPGQIVALRGSNATGDEFVVKEVLAMPLLPNAASTGSALAAHEERMRVRDPDAMMDEDDEKPAPPLSMLYAAGPYTADDNLDFEPLYALCAEAADTYADVLVLTGPFLDVDHPLVAAGDFDLPDEALGGSSGDADTATMTTVFRYLVAPALARLVAAHPSVTVILVPSVRDVLDKHVSWPQDTIPRRELGLPRSVRIVSNPMTLSINELVLGVSSQDALWELRAEELSKAGAALSSGGGDLMARLCRHLVEQRHFHPVYPPTDRARLPRTGTAEGTATGAVLDVSYLKLGEMVNVRPDVLLTPSALPPFAKVVESVLAINPGYLSKRRGAGTYARMTLHPPKIEGDGLQGHRVFERAKVEIVRI</sequence>
<dbReference type="Proteomes" id="UP000030106">
    <property type="component" value="Unassembled WGS sequence"/>
</dbReference>
<feature type="compositionally biased region" description="Polar residues" evidence="2">
    <location>
        <begin position="524"/>
        <end position="549"/>
    </location>
</feature>
<evidence type="ECO:0000256" key="2">
    <source>
        <dbReference type="SAM" id="MobiDB-lite"/>
    </source>
</evidence>
<dbReference type="InterPro" id="IPR042403">
    <property type="entry name" value="Spt21/Ams2"/>
</dbReference>
<dbReference type="GO" id="GO:0000183">
    <property type="term" value="P:rDNA heterochromatin formation"/>
    <property type="evidence" value="ECO:0007669"/>
    <property type="project" value="TreeGrafter"/>
</dbReference>
<keyword evidence="1" id="KW-0235">DNA replication</keyword>
<feature type="compositionally biased region" description="Low complexity" evidence="2">
    <location>
        <begin position="251"/>
        <end position="261"/>
    </location>
</feature>
<dbReference type="GO" id="GO:0030466">
    <property type="term" value="P:silent mating-type cassette heterochromatin formation"/>
    <property type="evidence" value="ECO:0007669"/>
    <property type="project" value="TreeGrafter"/>
</dbReference>
<feature type="compositionally biased region" description="Low complexity" evidence="2">
    <location>
        <begin position="1411"/>
        <end position="1424"/>
    </location>
</feature>
<feature type="region of interest" description="Disordered" evidence="2">
    <location>
        <begin position="348"/>
        <end position="672"/>
    </location>
</feature>
<dbReference type="Pfam" id="PF22062">
    <property type="entry name" value="OB_DPOA2"/>
    <property type="match status" value="1"/>
</dbReference>
<dbReference type="InterPro" id="IPR054300">
    <property type="entry name" value="OB_DPOA2"/>
</dbReference>
<evidence type="ECO:0000313" key="6">
    <source>
        <dbReference type="EMBL" id="KGQ10169.1"/>
    </source>
</evidence>
<dbReference type="FunFam" id="3.60.21.60:FF:000008">
    <property type="entry name" value="DNA polymerase alpha subunit B"/>
    <property type="match status" value="1"/>
</dbReference>
<reference evidence="6 7" key="1">
    <citation type="submission" date="2012-10" db="EMBL/GenBank/DDBJ databases">
        <title>Genome sequencing and analysis of entomopathogenic fungi Beauveria bassiana D1-5.</title>
        <authorList>
            <person name="Li Q."/>
            <person name="Wang L."/>
            <person name="Zhang Z."/>
            <person name="Wang Q."/>
            <person name="Ren J."/>
            <person name="Wang M."/>
            <person name="Xu W."/>
            <person name="Wang J."/>
            <person name="Lu Y."/>
            <person name="Du Q."/>
            <person name="Sun Z."/>
        </authorList>
    </citation>
    <scope>NUCLEOTIDE SEQUENCE [LARGE SCALE GENOMIC DNA]</scope>
    <source>
        <strain evidence="6 7">D1-5</strain>
    </source>
</reference>
<feature type="compositionally biased region" description="Pro residues" evidence="2">
    <location>
        <begin position="439"/>
        <end position="451"/>
    </location>
</feature>
<feature type="region of interest" description="Disordered" evidence="2">
    <location>
        <begin position="198"/>
        <end position="322"/>
    </location>
</feature>
<dbReference type="GO" id="GO:0006260">
    <property type="term" value="P:DNA replication"/>
    <property type="evidence" value="ECO:0007669"/>
    <property type="project" value="UniProtKB-KW"/>
</dbReference>
<evidence type="ECO:0000256" key="1">
    <source>
        <dbReference type="ARBA" id="ARBA00022705"/>
    </source>
</evidence>
<dbReference type="HOGENOM" id="CLU_234621_0_0_1"/>
<organism evidence="6 7">
    <name type="scientific">Beauveria bassiana D1-5</name>
    <dbReference type="NCBI Taxonomy" id="1245745"/>
    <lineage>
        <taxon>Eukaryota</taxon>
        <taxon>Fungi</taxon>
        <taxon>Dikarya</taxon>
        <taxon>Ascomycota</taxon>
        <taxon>Pezizomycotina</taxon>
        <taxon>Sordariomycetes</taxon>
        <taxon>Hypocreomycetidae</taxon>
        <taxon>Hypocreales</taxon>
        <taxon>Cordycipitaceae</taxon>
        <taxon>Beauveria</taxon>
    </lineage>
</organism>
<dbReference type="GO" id="GO:0008270">
    <property type="term" value="F:zinc ion binding"/>
    <property type="evidence" value="ECO:0007669"/>
    <property type="project" value="InterPro"/>
</dbReference>
<dbReference type="SUPFAM" id="SSF57716">
    <property type="entry name" value="Glucocorticoid receptor-like (DNA-binding domain)"/>
    <property type="match status" value="1"/>
</dbReference>
<dbReference type="Pfam" id="PF25823">
    <property type="entry name" value="Ams2-SPT21_N"/>
    <property type="match status" value="1"/>
</dbReference>
<dbReference type="OrthoDB" id="3199820at2759"/>
<feature type="compositionally biased region" description="Polar residues" evidence="2">
    <location>
        <begin position="1135"/>
        <end position="1157"/>
    </location>
</feature>
<dbReference type="InterPro" id="IPR057725">
    <property type="entry name" value="Ams2-SPT21_N"/>
</dbReference>
<gene>
    <name evidence="6" type="ORF">BBAD15_g4487</name>
</gene>
<feature type="region of interest" description="Disordered" evidence="2">
    <location>
        <begin position="1362"/>
        <end position="1426"/>
    </location>
</feature>
<feature type="compositionally biased region" description="Polar residues" evidence="2">
    <location>
        <begin position="986"/>
        <end position="996"/>
    </location>
</feature>
<feature type="compositionally biased region" description="Polar residues" evidence="2">
    <location>
        <begin position="377"/>
        <end position="390"/>
    </location>
</feature>
<dbReference type="PANTHER" id="PTHR39147">
    <property type="entry name" value="PROTEIN SPT21"/>
    <property type="match status" value="1"/>
</dbReference>
<proteinExistence type="predicted"/>
<feature type="compositionally biased region" description="Polar residues" evidence="2">
    <location>
        <begin position="18"/>
        <end position="30"/>
    </location>
</feature>
<feature type="compositionally biased region" description="Gly residues" evidence="2">
    <location>
        <begin position="1379"/>
        <end position="1389"/>
    </location>
</feature>
<dbReference type="Pfam" id="PF04042">
    <property type="entry name" value="DNA_pol_E_B"/>
    <property type="match status" value="1"/>
</dbReference>
<accession>A0A0A2WB42</accession>
<dbReference type="GO" id="GO:0006357">
    <property type="term" value="P:regulation of transcription by RNA polymerase II"/>
    <property type="evidence" value="ECO:0007669"/>
    <property type="project" value="TreeGrafter"/>
</dbReference>
<comment type="caution">
    <text evidence="6">The sequence shown here is derived from an EMBL/GenBank/DDBJ whole genome shotgun (WGS) entry which is preliminary data.</text>
</comment>
<feature type="domain" description="DNA polymerase alpha subunit B OB" evidence="4">
    <location>
        <begin position="1514"/>
        <end position="1620"/>
    </location>
</feature>
<dbReference type="FunFam" id="3.60.21.60:FF:000005">
    <property type="entry name" value="DNA polymerase alpha subunit B"/>
    <property type="match status" value="1"/>
</dbReference>
<feature type="region of interest" description="Disordered" evidence="2">
    <location>
        <begin position="986"/>
        <end position="1005"/>
    </location>
</feature>
<evidence type="ECO:0000259" key="3">
    <source>
        <dbReference type="Pfam" id="PF04042"/>
    </source>
</evidence>
<dbReference type="eggNOG" id="ENOG502QUGJ">
    <property type="taxonomic scope" value="Eukaryota"/>
</dbReference>
<feature type="compositionally biased region" description="Pro residues" evidence="2">
    <location>
        <begin position="767"/>
        <end position="776"/>
    </location>
</feature>
<feature type="compositionally biased region" description="Basic residues" evidence="2">
    <location>
        <begin position="262"/>
        <end position="278"/>
    </location>
</feature>
<feature type="compositionally biased region" description="Basic residues" evidence="2">
    <location>
        <begin position="913"/>
        <end position="925"/>
    </location>
</feature>
<feature type="region of interest" description="Disordered" evidence="2">
    <location>
        <begin position="907"/>
        <end position="960"/>
    </location>
</feature>
<feature type="region of interest" description="Disordered" evidence="2">
    <location>
        <begin position="1088"/>
        <end position="1177"/>
    </location>
</feature>
<dbReference type="STRING" id="1245745.A0A0A2WB42"/>
<feature type="domain" description="Ams2/SPT21 N-terminal" evidence="5">
    <location>
        <begin position="33"/>
        <end position="168"/>
    </location>
</feature>
<protein>
    <submittedName>
        <fullName evidence="6">DNA polymerase alpha subunit B</fullName>
    </submittedName>
</protein>
<name>A0A0A2WB42_BEABA</name>
<dbReference type="Gene3D" id="3.30.50.10">
    <property type="entry name" value="Erythroid Transcription Factor GATA-1, subunit A"/>
    <property type="match status" value="1"/>
</dbReference>